<evidence type="ECO:0000313" key="3">
    <source>
        <dbReference type="Proteomes" id="UP000217446"/>
    </source>
</evidence>
<name>A0A250V4A7_STROL</name>
<evidence type="ECO:0000313" key="2">
    <source>
        <dbReference type="EMBL" id="GAX48800.1"/>
    </source>
</evidence>
<proteinExistence type="predicted"/>
<dbReference type="InterPro" id="IPR028037">
    <property type="entry name" value="Antitoxin_Rv0909/MT0933"/>
</dbReference>
<evidence type="ECO:0000256" key="1">
    <source>
        <dbReference type="SAM" id="MobiDB-lite"/>
    </source>
</evidence>
<dbReference type="EMBL" id="BDQI01000001">
    <property type="protein sequence ID" value="GAX48800.1"/>
    <property type="molecule type" value="Genomic_DNA"/>
</dbReference>
<keyword evidence="3" id="KW-1185">Reference proteome</keyword>
<dbReference type="STRING" id="1963.AQJ27_04565"/>
<evidence type="ECO:0008006" key="4">
    <source>
        <dbReference type="Google" id="ProtNLM"/>
    </source>
</evidence>
<comment type="caution">
    <text evidence="2">The sequence shown here is derived from an EMBL/GenBank/DDBJ whole genome shotgun (WGS) entry which is preliminary data.</text>
</comment>
<dbReference type="Proteomes" id="UP000217446">
    <property type="component" value="Unassembled WGS sequence"/>
</dbReference>
<sequence>MFDNLKNLKDKAEEVAEAHGDTISDGLEKAGDIIDDKTDGKYTDKIETGVDKAQEYVEKLGEKEA</sequence>
<accession>A0A250V4A7</accession>
<dbReference type="RefSeq" id="WP_067361881.1">
    <property type="nucleotide sequence ID" value="NZ_BDQI01000001.1"/>
</dbReference>
<gene>
    <name evidence="2" type="ORF">SO3561_00282</name>
</gene>
<reference evidence="3" key="1">
    <citation type="submission" date="2017-05" db="EMBL/GenBank/DDBJ databases">
        <title>Streptomyces olivochromogenes NBRC 3561 whole genome shotgun sequence.</title>
        <authorList>
            <person name="Dohra H."/>
            <person name="Kodani S."/>
        </authorList>
    </citation>
    <scope>NUCLEOTIDE SEQUENCE [LARGE SCALE GENOMIC DNA]</scope>
    <source>
        <strain evidence="3">NBRC 3561</strain>
    </source>
</reference>
<dbReference type="AlphaFoldDB" id="A0A250V4A7"/>
<feature type="region of interest" description="Disordered" evidence="1">
    <location>
        <begin position="1"/>
        <end position="30"/>
    </location>
</feature>
<organism evidence="2 3">
    <name type="scientific">Streptomyces olivochromogenes</name>
    <dbReference type="NCBI Taxonomy" id="1963"/>
    <lineage>
        <taxon>Bacteria</taxon>
        <taxon>Bacillati</taxon>
        <taxon>Actinomycetota</taxon>
        <taxon>Actinomycetes</taxon>
        <taxon>Kitasatosporales</taxon>
        <taxon>Streptomycetaceae</taxon>
        <taxon>Streptomyces</taxon>
    </lineage>
</organism>
<protein>
    <recommendedName>
        <fullName evidence="4">Kanamycin biosynthetic protein</fullName>
    </recommendedName>
</protein>
<dbReference type="Pfam" id="PF14013">
    <property type="entry name" value="MT0933_antitox"/>
    <property type="match status" value="1"/>
</dbReference>